<dbReference type="EMBL" id="CP019082">
    <property type="protein sequence ID" value="APW61717.1"/>
    <property type="molecule type" value="Genomic_DNA"/>
</dbReference>
<feature type="signal peptide" evidence="1">
    <location>
        <begin position="1"/>
        <end position="24"/>
    </location>
</feature>
<dbReference type="STRING" id="1387353.BSF38_03244"/>
<dbReference type="Proteomes" id="UP000186309">
    <property type="component" value="Chromosome"/>
</dbReference>
<accession>A0A1U7CRZ6</accession>
<keyword evidence="3" id="KW-1185">Reference proteome</keyword>
<dbReference type="SUPFAM" id="SSF55486">
    <property type="entry name" value="Metalloproteases ('zincins'), catalytic domain"/>
    <property type="match status" value="1"/>
</dbReference>
<dbReference type="GO" id="GO:0008237">
    <property type="term" value="F:metallopeptidase activity"/>
    <property type="evidence" value="ECO:0007669"/>
    <property type="project" value="InterPro"/>
</dbReference>
<protein>
    <recommendedName>
        <fullName evidence="4">Peptidase metallopeptidase domain-containing protein</fullName>
    </recommendedName>
</protein>
<dbReference type="OrthoDB" id="3669864at2"/>
<dbReference type="Gene3D" id="3.40.390.10">
    <property type="entry name" value="Collagenase (Catalytic Domain)"/>
    <property type="match status" value="1"/>
</dbReference>
<reference evidence="3" key="1">
    <citation type="submission" date="2016-12" db="EMBL/GenBank/DDBJ databases">
        <title>Comparative genomics of four Isosphaeraceae planctomycetes: a common pool of plasmids and glycoside hydrolase genes.</title>
        <authorList>
            <person name="Ivanova A."/>
        </authorList>
    </citation>
    <scope>NUCLEOTIDE SEQUENCE [LARGE SCALE GENOMIC DNA]</scope>
    <source>
        <strain evidence="3">PX4</strain>
    </source>
</reference>
<organism evidence="2 3">
    <name type="scientific">Paludisphaera borealis</name>
    <dbReference type="NCBI Taxonomy" id="1387353"/>
    <lineage>
        <taxon>Bacteria</taxon>
        <taxon>Pseudomonadati</taxon>
        <taxon>Planctomycetota</taxon>
        <taxon>Planctomycetia</taxon>
        <taxon>Isosphaerales</taxon>
        <taxon>Isosphaeraceae</taxon>
        <taxon>Paludisphaera</taxon>
    </lineage>
</organism>
<dbReference type="RefSeq" id="WP_083712991.1">
    <property type="nucleotide sequence ID" value="NZ_CP019082.1"/>
</dbReference>
<dbReference type="AlphaFoldDB" id="A0A1U7CRZ6"/>
<evidence type="ECO:0000256" key="1">
    <source>
        <dbReference type="SAM" id="SignalP"/>
    </source>
</evidence>
<name>A0A1U7CRZ6_9BACT</name>
<evidence type="ECO:0008006" key="4">
    <source>
        <dbReference type="Google" id="ProtNLM"/>
    </source>
</evidence>
<dbReference type="InterPro" id="IPR024079">
    <property type="entry name" value="MetalloPept_cat_dom_sf"/>
</dbReference>
<keyword evidence="1" id="KW-0732">Signal</keyword>
<proteinExistence type="predicted"/>
<gene>
    <name evidence="2" type="ORF">BSF38_03244</name>
</gene>
<dbReference type="KEGG" id="pbor:BSF38_03244"/>
<evidence type="ECO:0000313" key="3">
    <source>
        <dbReference type="Proteomes" id="UP000186309"/>
    </source>
</evidence>
<sequence>MRSSSSRTAAVLLAPLLLGLASWAAQGRPPGQQAAPEAPPAAETKTEAVKVRVLENVPSQFQARIEQRKRALSKVPAPSAGFSPHALVSLSKRWANGQTLKIAFKGGDANLHKQIADVVSEWTRYANLKFDFGVDPTTGQYRQWQPTDAEFAADVRVAFDKSGYYSLVGKDSTDPEIARPGEESLNLEGFDKNLPADWMGVARHEFGHAIALEHEHQTEGACDFRFEDDPGYVATRDGDGQYIPDSARRRPGLYTLLGGPPNNWPQAVVDHNLKDMPPSRAYPTGPFDKSSIMQYHFDAFMFTSGDLSQCYTSGENLVLSDLDKSGVASVYPRAKEAIAADDLIRAKAYEVMSKAEALSATTKKHFNHLLEALKK</sequence>
<feature type="chain" id="PRO_5013092352" description="Peptidase metallopeptidase domain-containing protein" evidence="1">
    <location>
        <begin position="25"/>
        <end position="375"/>
    </location>
</feature>
<evidence type="ECO:0000313" key="2">
    <source>
        <dbReference type="EMBL" id="APW61717.1"/>
    </source>
</evidence>